<dbReference type="PROSITE" id="PS50887">
    <property type="entry name" value="GGDEF"/>
    <property type="match status" value="1"/>
</dbReference>
<dbReference type="Proteomes" id="UP000243378">
    <property type="component" value="Unassembled WGS sequence"/>
</dbReference>
<dbReference type="CDD" id="cd01948">
    <property type="entry name" value="EAL"/>
    <property type="match status" value="1"/>
</dbReference>
<accession>A0A1G7GRT7</accession>
<comment type="cofactor">
    <cofactor evidence="1">
        <name>Mg(2+)</name>
        <dbReference type="ChEBI" id="CHEBI:18420"/>
    </cofactor>
</comment>
<evidence type="ECO:0000256" key="3">
    <source>
        <dbReference type="SAM" id="Phobius"/>
    </source>
</evidence>
<dbReference type="CDD" id="cd00130">
    <property type="entry name" value="PAS"/>
    <property type="match status" value="1"/>
</dbReference>
<dbReference type="InterPro" id="IPR001633">
    <property type="entry name" value="EAL_dom"/>
</dbReference>
<dbReference type="PROSITE" id="PS50883">
    <property type="entry name" value="EAL"/>
    <property type="match status" value="1"/>
</dbReference>
<keyword evidence="3" id="KW-0812">Transmembrane</keyword>
<dbReference type="SMART" id="SM00091">
    <property type="entry name" value="PAS"/>
    <property type="match status" value="1"/>
</dbReference>
<dbReference type="PANTHER" id="PTHR44757:SF10">
    <property type="entry name" value="MEMBRANE PROTEIN"/>
    <property type="match status" value="1"/>
</dbReference>
<dbReference type="InterPro" id="IPR000014">
    <property type="entry name" value="PAS"/>
</dbReference>
<dbReference type="GO" id="GO:0005886">
    <property type="term" value="C:plasma membrane"/>
    <property type="evidence" value="ECO:0007669"/>
    <property type="project" value="UniProtKB-SubCell"/>
</dbReference>
<reference evidence="7 8" key="1">
    <citation type="submission" date="2016-10" db="EMBL/GenBank/DDBJ databases">
        <authorList>
            <person name="de Groot N.N."/>
        </authorList>
    </citation>
    <scope>NUCLEOTIDE SEQUENCE [LARGE SCALE GENOMIC DNA]</scope>
    <source>
        <strain evidence="7 8">LMG 25475</strain>
    </source>
</reference>
<dbReference type="InterPro" id="IPR029787">
    <property type="entry name" value="Nucleotide_cyclase"/>
</dbReference>
<dbReference type="NCBIfam" id="TIGR00229">
    <property type="entry name" value="sensory_box"/>
    <property type="match status" value="1"/>
</dbReference>
<organism evidence="7 8">
    <name type="scientific">Phytopseudomonas seleniipraecipitans</name>
    <dbReference type="NCBI Taxonomy" id="640205"/>
    <lineage>
        <taxon>Bacteria</taxon>
        <taxon>Pseudomonadati</taxon>
        <taxon>Pseudomonadota</taxon>
        <taxon>Gammaproteobacteria</taxon>
        <taxon>Pseudomonadales</taxon>
        <taxon>Pseudomonadaceae</taxon>
        <taxon>Phytopseudomonas</taxon>
    </lineage>
</organism>
<dbReference type="InterPro" id="IPR035965">
    <property type="entry name" value="PAS-like_dom_sf"/>
</dbReference>
<dbReference type="InterPro" id="IPR007892">
    <property type="entry name" value="CHASE4"/>
</dbReference>
<protein>
    <submittedName>
        <fullName evidence="7">PAS domain S-box-containing protein/diguanylate cyclase (GGDEF) domain-containing protein</fullName>
    </submittedName>
</protein>
<dbReference type="Pfam" id="PF05228">
    <property type="entry name" value="CHASE4"/>
    <property type="match status" value="1"/>
</dbReference>
<dbReference type="OrthoDB" id="9804951at2"/>
<dbReference type="STRING" id="640205.SAMN05216381_0308"/>
<evidence type="ECO:0000256" key="1">
    <source>
        <dbReference type="ARBA" id="ARBA00001946"/>
    </source>
</evidence>
<dbReference type="CDD" id="cd01949">
    <property type="entry name" value="GGDEF"/>
    <property type="match status" value="1"/>
</dbReference>
<dbReference type="InterPro" id="IPR052155">
    <property type="entry name" value="Biofilm_reg_signaling"/>
</dbReference>
<dbReference type="SUPFAM" id="SSF55785">
    <property type="entry name" value="PYP-like sensor domain (PAS domain)"/>
    <property type="match status" value="1"/>
</dbReference>
<evidence type="ECO:0000313" key="7">
    <source>
        <dbReference type="EMBL" id="SDE90834.1"/>
    </source>
</evidence>
<dbReference type="FunFam" id="3.30.70.270:FF:000001">
    <property type="entry name" value="Diguanylate cyclase domain protein"/>
    <property type="match status" value="1"/>
</dbReference>
<name>A0A1G7GRT7_9GAMM</name>
<dbReference type="SUPFAM" id="SSF55073">
    <property type="entry name" value="Nucleotide cyclase"/>
    <property type="match status" value="1"/>
</dbReference>
<dbReference type="Pfam" id="PF00563">
    <property type="entry name" value="EAL"/>
    <property type="match status" value="1"/>
</dbReference>
<feature type="domain" description="EAL" evidence="5">
    <location>
        <begin position="605"/>
        <end position="857"/>
    </location>
</feature>
<dbReference type="EMBL" id="FNBM01000001">
    <property type="protein sequence ID" value="SDE90834.1"/>
    <property type="molecule type" value="Genomic_DNA"/>
</dbReference>
<dbReference type="RefSeq" id="WP_092363853.1">
    <property type="nucleotide sequence ID" value="NZ_FNBM01000001.1"/>
</dbReference>
<dbReference type="PROSITE" id="PS50112">
    <property type="entry name" value="PAS"/>
    <property type="match status" value="1"/>
</dbReference>
<feature type="domain" description="PAS" evidence="4">
    <location>
        <begin position="310"/>
        <end position="361"/>
    </location>
</feature>
<evidence type="ECO:0000259" key="5">
    <source>
        <dbReference type="PROSITE" id="PS50883"/>
    </source>
</evidence>
<dbReference type="PANTHER" id="PTHR44757">
    <property type="entry name" value="DIGUANYLATE CYCLASE DGCP"/>
    <property type="match status" value="1"/>
</dbReference>
<dbReference type="Gene3D" id="3.20.20.450">
    <property type="entry name" value="EAL domain"/>
    <property type="match status" value="1"/>
</dbReference>
<feature type="domain" description="GGDEF" evidence="6">
    <location>
        <begin position="463"/>
        <end position="596"/>
    </location>
</feature>
<dbReference type="InterPro" id="IPR035919">
    <property type="entry name" value="EAL_sf"/>
</dbReference>
<evidence type="ECO:0000259" key="6">
    <source>
        <dbReference type="PROSITE" id="PS50887"/>
    </source>
</evidence>
<keyword evidence="3" id="KW-0472">Membrane</keyword>
<dbReference type="SMART" id="SM00267">
    <property type="entry name" value="GGDEF"/>
    <property type="match status" value="1"/>
</dbReference>
<feature type="transmembrane region" description="Helical" evidence="3">
    <location>
        <begin position="266"/>
        <end position="289"/>
    </location>
</feature>
<comment type="subcellular location">
    <subcellularLocation>
        <location evidence="2">Cell inner membrane</location>
    </subcellularLocation>
</comment>
<evidence type="ECO:0000256" key="2">
    <source>
        <dbReference type="ARBA" id="ARBA00004533"/>
    </source>
</evidence>
<dbReference type="Gene3D" id="3.30.450.20">
    <property type="entry name" value="PAS domain"/>
    <property type="match status" value="1"/>
</dbReference>
<proteinExistence type="predicted"/>
<dbReference type="InterPro" id="IPR043128">
    <property type="entry name" value="Rev_trsase/Diguanyl_cyclase"/>
</dbReference>
<evidence type="ECO:0000313" key="8">
    <source>
        <dbReference type="Proteomes" id="UP000243378"/>
    </source>
</evidence>
<feature type="transmembrane region" description="Helical" evidence="3">
    <location>
        <begin position="33"/>
        <end position="57"/>
    </location>
</feature>
<gene>
    <name evidence="7" type="ORF">SAMN05216381_0308</name>
</gene>
<dbReference type="Pfam" id="PF13188">
    <property type="entry name" value="PAS_8"/>
    <property type="match status" value="1"/>
</dbReference>
<dbReference type="Gene3D" id="3.30.70.270">
    <property type="match status" value="1"/>
</dbReference>
<dbReference type="GO" id="GO:0003824">
    <property type="term" value="F:catalytic activity"/>
    <property type="evidence" value="ECO:0007669"/>
    <property type="project" value="UniProtKB-ARBA"/>
</dbReference>
<dbReference type="AlphaFoldDB" id="A0A1G7GRT7"/>
<sequence length="874" mass="95118">MSIQALVAQYKVVITMPEDFGAMRSYTDVTRRYAVGFAILMASLLVIACAALISIALKQNVAQVELNTSSILRSVSSKVQSTGTALKDYAFWNDAYASAGGDTVDVDWAYERDNMGGSLFNSYSIDGVFIVGPAQDTRYAVVEGELSSVTATQYVSADLTPLLAAARDRADLDQAVYGYYLVNGAEALVYAASIKSDEVVGRAALANTSVMLFVDILDIEALGLDAKVADLRTLQQREDGLLFVSLQSAFGEELLLTWTPTRPGDAFLLALLPLLVLTAVLFAVLLWALQRRLLRASGLFDAGQDALLLSEERFRSVAESSSDWIWETDTHGRLTFVSGRFSVMTGLQSCEWAGKKLGDLLGVDIAACSAPTVSAEHAPAARQQIECSYADALGSMHHCLLSIRSILKDGDVCGYRGTVTDITEEVEAKRQITHMSEHDALTGLANRRYLHTYLDTRLGVTSRPLCLLSLDLDRFKPVNDTFGHSIGDQVLCEVALRLKHCVREGDVVARLGGDEFVLVIEGLADERGLERLCAQVCEAIGEPIVSGAHEISLGVSIGVAIAPKDAVHAGDLLRYADIALYEAKAAGRNNWQFYAAEMNQRVIDRRLIETDLRNALRRSEFFLEFQPRFSVGAKVVSGAEALVRWQHPVRGRTMPDHFISVAEETGLVIALSDWVLEKACKAATEWPAELLISVNLSSVEFQRGDLITRVRRVLEATGLDAGRLELEITETVMLRDSASALEIMIGLKRLGVRLSMDDFGTGYSSLSYLRTYPFDAIKIDRSFIADLQGETKSTAIAILESIIGLGRALAMTVTAEGIESESQLKDLASIRCDEAQGHYLGRPQSLQQFNALIAARHQHAAVAIAPGPSAAIDT</sequence>
<dbReference type="SMART" id="SM00052">
    <property type="entry name" value="EAL"/>
    <property type="match status" value="1"/>
</dbReference>
<evidence type="ECO:0000259" key="4">
    <source>
        <dbReference type="PROSITE" id="PS50112"/>
    </source>
</evidence>
<keyword evidence="3" id="KW-1133">Transmembrane helix</keyword>
<dbReference type="NCBIfam" id="TIGR00254">
    <property type="entry name" value="GGDEF"/>
    <property type="match status" value="1"/>
</dbReference>
<dbReference type="InterPro" id="IPR000160">
    <property type="entry name" value="GGDEF_dom"/>
</dbReference>
<dbReference type="Pfam" id="PF00990">
    <property type="entry name" value="GGDEF"/>
    <property type="match status" value="1"/>
</dbReference>
<dbReference type="SUPFAM" id="SSF141868">
    <property type="entry name" value="EAL domain-like"/>
    <property type="match status" value="1"/>
</dbReference>